<protein>
    <recommendedName>
        <fullName evidence="3 4">Nonsense-mediated mRNA decay factor SMG8</fullName>
    </recommendedName>
</protein>
<evidence type="ECO:0000256" key="2">
    <source>
        <dbReference type="ARBA" id="ARBA00023161"/>
    </source>
</evidence>
<dbReference type="PANTHER" id="PTHR13091">
    <property type="entry name" value="AMPLIFIED IN BREAST CANCER 2-RELATED"/>
    <property type="match status" value="1"/>
</dbReference>
<comment type="function">
    <text evidence="4">Involved in nonsense-mediated decay (NMD) of mRNAs containing premature stop codons.</text>
</comment>
<accession>A0A3P7T202</accession>
<sequence length="225" mass="26111">MECVPNTSSIAKPPLFPSWSLVCLGSASLYSRKIGLRDMPNFTSGLHYLIPIDFYLTVNREKWEEDMKMIGGISRRLRKTTCENTRERVKLFIGFEFECLRGHRFIFGQKHLSNKMDSTSKLINLDIPLWLKCRCRRSSYAQLMRLHIVTPKAPVTVFINPRVQSRSTIFHTGEKPIGLEYSRYYVMRFPYIFGGSHGILRRQNDDYKMAKLLANSISVIHSPLN</sequence>
<reference evidence="5 6" key="1">
    <citation type="submission" date="2018-11" db="EMBL/GenBank/DDBJ databases">
        <authorList>
            <consortium name="Pathogen Informatics"/>
        </authorList>
    </citation>
    <scope>NUCLEOTIDE SEQUENCE [LARGE SCALE GENOMIC DNA]</scope>
</reference>
<dbReference type="GO" id="GO:0000184">
    <property type="term" value="P:nuclear-transcribed mRNA catabolic process, nonsense-mediated decay"/>
    <property type="evidence" value="ECO:0007669"/>
    <property type="project" value="UniProtKB-UniRule"/>
</dbReference>
<dbReference type="AlphaFoldDB" id="A0A3P7T202"/>
<dbReference type="InterPro" id="IPR019354">
    <property type="entry name" value="SMG8-like"/>
</dbReference>
<gene>
    <name evidence="5" type="ORF">DME_LOCUS10205</name>
</gene>
<dbReference type="Proteomes" id="UP000274756">
    <property type="component" value="Unassembled WGS sequence"/>
</dbReference>
<dbReference type="OrthoDB" id="63589at2759"/>
<keyword evidence="2 4" id="KW-0866">Nonsense-mediated mRNA decay</keyword>
<dbReference type="Pfam" id="PF10220">
    <property type="entry name" value="Smg8_Smg9"/>
    <property type="match status" value="1"/>
</dbReference>
<comment type="similarity">
    <text evidence="1 4">Belongs to the SMG8 family.</text>
</comment>
<evidence type="ECO:0000256" key="3">
    <source>
        <dbReference type="ARBA" id="ARBA00029509"/>
    </source>
</evidence>
<evidence type="ECO:0000313" key="5">
    <source>
        <dbReference type="EMBL" id="VDN60232.1"/>
    </source>
</evidence>
<evidence type="ECO:0000256" key="4">
    <source>
        <dbReference type="RuleBase" id="RU367133"/>
    </source>
</evidence>
<organism evidence="5 6">
    <name type="scientific">Dracunculus medinensis</name>
    <name type="common">Guinea worm</name>
    <dbReference type="NCBI Taxonomy" id="318479"/>
    <lineage>
        <taxon>Eukaryota</taxon>
        <taxon>Metazoa</taxon>
        <taxon>Ecdysozoa</taxon>
        <taxon>Nematoda</taxon>
        <taxon>Chromadorea</taxon>
        <taxon>Rhabditida</taxon>
        <taxon>Spirurina</taxon>
        <taxon>Dracunculoidea</taxon>
        <taxon>Dracunculidae</taxon>
        <taxon>Dracunculus</taxon>
    </lineage>
</organism>
<dbReference type="STRING" id="318479.A0A3P7T202"/>
<evidence type="ECO:0000313" key="6">
    <source>
        <dbReference type="Proteomes" id="UP000274756"/>
    </source>
</evidence>
<name>A0A3P7T202_DRAME</name>
<keyword evidence="6" id="KW-1185">Reference proteome</keyword>
<dbReference type="PANTHER" id="PTHR13091:SF0">
    <property type="entry name" value="NONSENSE-MEDIATED MRNA DECAY FACTOR SMG8"/>
    <property type="match status" value="1"/>
</dbReference>
<evidence type="ECO:0000256" key="1">
    <source>
        <dbReference type="ARBA" id="ARBA00006443"/>
    </source>
</evidence>
<dbReference type="EMBL" id="UYYG01001206">
    <property type="protein sequence ID" value="VDN60232.1"/>
    <property type="molecule type" value="Genomic_DNA"/>
</dbReference>
<proteinExistence type="inferred from homology"/>